<dbReference type="PANTHER" id="PTHR30313">
    <property type="entry name" value="DNA PRIMASE"/>
    <property type="match status" value="1"/>
</dbReference>
<dbReference type="InterPro" id="IPR036977">
    <property type="entry name" value="DNA_primase_Znf_CHC2"/>
</dbReference>
<keyword evidence="12" id="KW-0175">Coiled coil</keyword>
<evidence type="ECO:0000256" key="2">
    <source>
        <dbReference type="ARBA" id="ARBA00022515"/>
    </source>
</evidence>
<dbReference type="InterPro" id="IPR050219">
    <property type="entry name" value="DnaG_primase"/>
</dbReference>
<keyword evidence="6" id="KW-0479">Metal-binding</keyword>
<dbReference type="Pfam" id="PF13155">
    <property type="entry name" value="Toprim_2"/>
    <property type="match status" value="1"/>
</dbReference>
<evidence type="ECO:0000256" key="4">
    <source>
        <dbReference type="ARBA" id="ARBA00022695"/>
    </source>
</evidence>
<evidence type="ECO:0000259" key="13">
    <source>
        <dbReference type="PROSITE" id="PS50880"/>
    </source>
</evidence>
<sequence length="619" mass="73328">MNDVISRLNQEISIHELVIKMGIVLRKKGKNFFGLCPFHKEKTPSFSVSPEKNIALCMACHKGGSPINFYCQLKKISVSEAIQQLSELFNLKLPDKQKYTTNTLDLILEAVNKFYQKSLFLILNKEEYKEHPLKKYLLDDRKLNLELIQEFGLGYSHKSPNALIRHLIDKLNYKYEDLLKLGLIFDSSNKETNLQYFDLFQNRLMFPLTNIEGKIVGFCGRLFIENNEEIKQPKYLFNRQLKKEHLLYRFFEHQKFIQQKQKLILCEGFFDVISFYKIGIKNVIATLGTYLNQFQVVSLKKITKKLIIALDSDSAGQEAIEHMALLLNKNQFRVDVLSLPSDSDPDEYIVLNQDNIELLKKKLENKIKNYIFMKIDNFIIADLGKDQIKSKIISLLKYHDKEVIQYFQNKINEKYQIQINLFPVDSPRDINNKLLKQQNDKISLNGIIKHQDKEKSILTELFLTPKYIDFILEESYKYSYIHPNIIELIRMIKEYYIKYATEDEKVKNGINILNFKKIYKNFLDDLSNSNEIYNLLLQVENNFIFKQKILIDSQDYLKSLFYPFEIEEYFIQKQQIQKDIKTIKEIIINEEDQLKVDKLFEKLKQLEEKLIHIEQNTIK</sequence>
<keyword evidence="11" id="KW-0804">Transcription</keyword>
<dbReference type="Gene3D" id="3.90.980.10">
    <property type="entry name" value="DNA primase, catalytic core, N-terminal domain"/>
    <property type="match status" value="1"/>
</dbReference>
<dbReference type="PANTHER" id="PTHR30313:SF2">
    <property type="entry name" value="DNA PRIMASE"/>
    <property type="match status" value="1"/>
</dbReference>
<protein>
    <submittedName>
        <fullName evidence="14">DNA primase DnaG</fullName>
    </submittedName>
</protein>
<gene>
    <name evidence="14" type="ORF">AshY1_05460</name>
</gene>
<dbReference type="Gene3D" id="3.90.580.10">
    <property type="entry name" value="Zinc finger, CHC2-type domain"/>
    <property type="match status" value="1"/>
</dbReference>
<keyword evidence="10" id="KW-0238">DNA-binding</keyword>
<keyword evidence="8" id="KW-0862">Zinc</keyword>
<dbReference type="Gene3D" id="3.40.1360.10">
    <property type="match status" value="1"/>
</dbReference>
<dbReference type="Pfam" id="PF08275">
    <property type="entry name" value="DNAG_N"/>
    <property type="match status" value="1"/>
</dbReference>
<keyword evidence="1" id="KW-0240">DNA-directed RNA polymerase</keyword>
<evidence type="ECO:0000256" key="1">
    <source>
        <dbReference type="ARBA" id="ARBA00022478"/>
    </source>
</evidence>
<organism evidence="14 15">
    <name type="scientific">Ash yellows phytoplasma</name>
    <dbReference type="NCBI Taxonomy" id="35780"/>
    <lineage>
        <taxon>Bacteria</taxon>
        <taxon>Bacillati</taxon>
        <taxon>Mycoplasmatota</taxon>
        <taxon>Mollicutes</taxon>
        <taxon>Acholeplasmatales</taxon>
        <taxon>Acholeplasmataceae</taxon>
        <taxon>Candidatus Phytoplasma</taxon>
        <taxon>16SrVII (Ash yellows group)</taxon>
    </lineage>
</organism>
<accession>A0ABZ2UAB7</accession>
<dbReference type="NCBIfam" id="TIGR01391">
    <property type="entry name" value="dnaG"/>
    <property type="match status" value="1"/>
</dbReference>
<evidence type="ECO:0000256" key="10">
    <source>
        <dbReference type="ARBA" id="ARBA00023125"/>
    </source>
</evidence>
<keyword evidence="15" id="KW-1185">Reference proteome</keyword>
<dbReference type="SMART" id="SM00493">
    <property type="entry name" value="TOPRIM"/>
    <property type="match status" value="1"/>
</dbReference>
<name>A0ABZ2UAB7_ASHYP</name>
<evidence type="ECO:0000256" key="6">
    <source>
        <dbReference type="ARBA" id="ARBA00022723"/>
    </source>
</evidence>
<dbReference type="SMART" id="SM00400">
    <property type="entry name" value="ZnF_CHCC"/>
    <property type="match status" value="1"/>
</dbReference>
<feature type="domain" description="Toprim" evidence="13">
    <location>
        <begin position="261"/>
        <end position="342"/>
    </location>
</feature>
<evidence type="ECO:0000256" key="7">
    <source>
        <dbReference type="ARBA" id="ARBA00022771"/>
    </source>
</evidence>
<dbReference type="RefSeq" id="WP_341266544.1">
    <property type="nucleotide sequence ID" value="NZ_CP146843.1"/>
</dbReference>
<dbReference type="Pfam" id="PF01807">
    <property type="entry name" value="Zn_ribbon_DnaG"/>
    <property type="match status" value="1"/>
</dbReference>
<keyword evidence="4" id="KW-0548">Nucleotidyltransferase</keyword>
<keyword evidence="7" id="KW-0863">Zinc-finger</keyword>
<evidence type="ECO:0000256" key="5">
    <source>
        <dbReference type="ARBA" id="ARBA00022705"/>
    </source>
</evidence>
<dbReference type="SUPFAM" id="SSF56731">
    <property type="entry name" value="DNA primase core"/>
    <property type="match status" value="1"/>
</dbReference>
<keyword evidence="5" id="KW-0235">DNA replication</keyword>
<evidence type="ECO:0000256" key="8">
    <source>
        <dbReference type="ARBA" id="ARBA00022833"/>
    </source>
</evidence>
<dbReference type="EMBL" id="CP146843">
    <property type="protein sequence ID" value="WYY26642.1"/>
    <property type="molecule type" value="Genomic_DNA"/>
</dbReference>
<dbReference type="InterPro" id="IPR006295">
    <property type="entry name" value="DNA_primase_DnaG"/>
</dbReference>
<evidence type="ECO:0000313" key="15">
    <source>
        <dbReference type="Proteomes" id="UP001484199"/>
    </source>
</evidence>
<dbReference type="InterPro" id="IPR013264">
    <property type="entry name" value="DNAG_N"/>
</dbReference>
<feature type="coiled-coil region" evidence="12">
    <location>
        <begin position="573"/>
        <end position="616"/>
    </location>
</feature>
<evidence type="ECO:0000256" key="3">
    <source>
        <dbReference type="ARBA" id="ARBA00022679"/>
    </source>
</evidence>
<evidence type="ECO:0000313" key="14">
    <source>
        <dbReference type="EMBL" id="WYY26642.1"/>
    </source>
</evidence>
<evidence type="ECO:0000256" key="9">
    <source>
        <dbReference type="ARBA" id="ARBA00022842"/>
    </source>
</evidence>
<dbReference type="Proteomes" id="UP001484199">
    <property type="component" value="Chromosome"/>
</dbReference>
<keyword evidence="9" id="KW-0460">Magnesium</keyword>
<keyword evidence="2" id="KW-0639">Primosome</keyword>
<dbReference type="InterPro" id="IPR006171">
    <property type="entry name" value="TOPRIM_dom"/>
</dbReference>
<dbReference type="InterPro" id="IPR034151">
    <property type="entry name" value="TOPRIM_DnaG_bac"/>
</dbReference>
<evidence type="ECO:0000256" key="12">
    <source>
        <dbReference type="SAM" id="Coils"/>
    </source>
</evidence>
<dbReference type="CDD" id="cd03364">
    <property type="entry name" value="TOPRIM_DnaG_primases"/>
    <property type="match status" value="1"/>
</dbReference>
<dbReference type="PROSITE" id="PS50880">
    <property type="entry name" value="TOPRIM"/>
    <property type="match status" value="1"/>
</dbReference>
<dbReference type="InterPro" id="IPR037068">
    <property type="entry name" value="DNA_primase_core_N_sf"/>
</dbReference>
<reference evidence="14" key="1">
    <citation type="submission" date="2024-03" db="EMBL/GenBank/DDBJ databases">
        <title>The Complete Genome of 'Candidatus Phytoplasma fraxini' AshY1 from the Ash Yellows Group.</title>
        <authorList>
            <person name="Boehm J.W."/>
            <person name="Huettel B."/>
            <person name="Schneider B."/>
            <person name="Kube M."/>
        </authorList>
    </citation>
    <scope>NUCLEOTIDE SEQUENCE [LARGE SCALE GENOMIC DNA]</scope>
    <source>
        <strain evidence="14">AshY1</strain>
    </source>
</reference>
<proteinExistence type="predicted"/>
<evidence type="ECO:0000256" key="11">
    <source>
        <dbReference type="ARBA" id="ARBA00023163"/>
    </source>
</evidence>
<dbReference type="InterPro" id="IPR002694">
    <property type="entry name" value="Znf_CHC2"/>
</dbReference>
<dbReference type="SUPFAM" id="SSF57783">
    <property type="entry name" value="Zinc beta-ribbon"/>
    <property type="match status" value="1"/>
</dbReference>
<keyword evidence="3" id="KW-0808">Transferase</keyword>